<gene>
    <name evidence="1" type="ORF">ABT272_28125</name>
</gene>
<organism evidence="1 2">
    <name type="scientific">Streptomyces sp. 900105245</name>
    <dbReference type="NCBI Taxonomy" id="3154379"/>
    <lineage>
        <taxon>Bacteria</taxon>
        <taxon>Bacillati</taxon>
        <taxon>Actinomycetota</taxon>
        <taxon>Actinomycetes</taxon>
        <taxon>Kitasatosporales</taxon>
        <taxon>Streptomycetaceae</taxon>
        <taxon>Streptomyces</taxon>
    </lineage>
</organism>
<accession>A0ABV1UCX2</accession>
<comment type="caution">
    <text evidence="1">The sequence shown here is derived from an EMBL/GenBank/DDBJ whole genome shotgun (WGS) entry which is preliminary data.</text>
</comment>
<dbReference type="EMBL" id="JBEPAZ010000030">
    <property type="protein sequence ID" value="MER6431566.1"/>
    <property type="molecule type" value="Genomic_DNA"/>
</dbReference>
<evidence type="ECO:0000313" key="2">
    <source>
        <dbReference type="Proteomes" id="UP001470023"/>
    </source>
</evidence>
<evidence type="ECO:0000313" key="1">
    <source>
        <dbReference type="EMBL" id="MER6431566.1"/>
    </source>
</evidence>
<sequence>MTDRTLTPGTSATLDDDIRDHGYAIFQTRVERIPRLITGLPCQEPEGCTEPATLATLAVDEATEDANNLGLHFVKDPDGNPLCIVVCDKHRHQASHDLFYRLTERLRPDGIRAFDAPGRHLTWL</sequence>
<evidence type="ECO:0008006" key="3">
    <source>
        <dbReference type="Google" id="ProtNLM"/>
    </source>
</evidence>
<name>A0ABV1UCX2_9ACTN</name>
<protein>
    <recommendedName>
        <fullName evidence="3">Transposase</fullName>
    </recommendedName>
</protein>
<reference evidence="1 2" key="1">
    <citation type="submission" date="2024-06" db="EMBL/GenBank/DDBJ databases">
        <title>The Natural Products Discovery Center: Release of the First 8490 Sequenced Strains for Exploring Actinobacteria Biosynthetic Diversity.</title>
        <authorList>
            <person name="Kalkreuter E."/>
            <person name="Kautsar S.A."/>
            <person name="Yang D."/>
            <person name="Bader C.D."/>
            <person name="Teijaro C.N."/>
            <person name="Fluegel L."/>
            <person name="Davis C.M."/>
            <person name="Simpson J.R."/>
            <person name="Lauterbach L."/>
            <person name="Steele A.D."/>
            <person name="Gui C."/>
            <person name="Meng S."/>
            <person name="Li G."/>
            <person name="Viehrig K."/>
            <person name="Ye F."/>
            <person name="Su P."/>
            <person name="Kiefer A.F."/>
            <person name="Nichols A."/>
            <person name="Cepeda A.J."/>
            <person name="Yan W."/>
            <person name="Fan B."/>
            <person name="Jiang Y."/>
            <person name="Adhikari A."/>
            <person name="Zheng C.-J."/>
            <person name="Schuster L."/>
            <person name="Cowan T.M."/>
            <person name="Smanski M.J."/>
            <person name="Chevrette M.G."/>
            <person name="De Carvalho L.P.S."/>
            <person name="Shen B."/>
        </authorList>
    </citation>
    <scope>NUCLEOTIDE SEQUENCE [LARGE SCALE GENOMIC DNA]</scope>
    <source>
        <strain evidence="1 2">NPDC001166</strain>
    </source>
</reference>
<proteinExistence type="predicted"/>
<dbReference type="RefSeq" id="WP_352064652.1">
    <property type="nucleotide sequence ID" value="NZ_JBEPAZ010000030.1"/>
</dbReference>
<dbReference type="Proteomes" id="UP001470023">
    <property type="component" value="Unassembled WGS sequence"/>
</dbReference>
<keyword evidence="2" id="KW-1185">Reference proteome</keyword>